<dbReference type="Gene3D" id="1.10.10.10">
    <property type="entry name" value="Winged helix-like DNA-binding domain superfamily/Winged helix DNA-binding domain"/>
    <property type="match status" value="1"/>
</dbReference>
<evidence type="ECO:0000256" key="1">
    <source>
        <dbReference type="ARBA" id="ARBA00023125"/>
    </source>
</evidence>
<dbReference type="PANTHER" id="PTHR33221:SF4">
    <property type="entry name" value="HTH-TYPE TRANSCRIPTIONAL REPRESSOR NSRR"/>
    <property type="match status" value="1"/>
</dbReference>
<dbReference type="NCBIfam" id="TIGR00738">
    <property type="entry name" value="rrf2_super"/>
    <property type="match status" value="1"/>
</dbReference>
<keyword evidence="1" id="KW-0238">DNA-binding</keyword>
<comment type="caution">
    <text evidence="2">The sequence shown here is derived from an EMBL/GenBank/DDBJ whole genome shotgun (WGS) entry which is preliminary data.</text>
</comment>
<dbReference type="Proteomes" id="UP000094501">
    <property type="component" value="Unassembled WGS sequence"/>
</dbReference>
<keyword evidence="3" id="KW-1185">Reference proteome</keyword>
<sequence>MRLTVYSDYALRLLMYLAVKEDGLATIAEVAEAYGISKNHLTKVAHELGVAGYVETVRGRGGGLRLARAPTAISLGEVVRHTERDMALVPCFAPVEEECAIARCCLLRLALARAGDAFFEVLDGYALADLTRPRSALQSLLAIPAVP</sequence>
<protein>
    <submittedName>
        <fullName evidence="2">Rrf2 family transcriptional regulator</fullName>
    </submittedName>
</protein>
<dbReference type="GO" id="GO:0005829">
    <property type="term" value="C:cytosol"/>
    <property type="evidence" value="ECO:0007669"/>
    <property type="project" value="TreeGrafter"/>
</dbReference>
<proteinExistence type="predicted"/>
<dbReference type="GO" id="GO:0003677">
    <property type="term" value="F:DNA binding"/>
    <property type="evidence" value="ECO:0007669"/>
    <property type="project" value="UniProtKB-KW"/>
</dbReference>
<evidence type="ECO:0000313" key="3">
    <source>
        <dbReference type="Proteomes" id="UP000094501"/>
    </source>
</evidence>
<dbReference type="Pfam" id="PF02082">
    <property type="entry name" value="Rrf2"/>
    <property type="match status" value="1"/>
</dbReference>
<dbReference type="InterPro" id="IPR036390">
    <property type="entry name" value="WH_DNA-bd_sf"/>
</dbReference>
<accession>A0A1E3W3L0</accession>
<dbReference type="STRING" id="1774968.AUC68_00765"/>
<gene>
    <name evidence="2" type="ORF">AUC68_00765</name>
</gene>
<dbReference type="OrthoDB" id="9802344at2"/>
<dbReference type="PROSITE" id="PS51197">
    <property type="entry name" value="HTH_RRF2_2"/>
    <property type="match status" value="1"/>
</dbReference>
<dbReference type="GO" id="GO:0003700">
    <property type="term" value="F:DNA-binding transcription factor activity"/>
    <property type="evidence" value="ECO:0007669"/>
    <property type="project" value="TreeGrafter"/>
</dbReference>
<reference evidence="2 3" key="1">
    <citation type="journal article" date="2016" name="Environ. Microbiol.">
        <title>New Methyloceanibacter diversity from North Sea sediments includes methanotroph containing solely the soluble methane monooxygenase.</title>
        <authorList>
            <person name="Vekeman B."/>
            <person name="Kerckhof F.M."/>
            <person name="Cremers G."/>
            <person name="de Vos P."/>
            <person name="Vandamme P."/>
            <person name="Boon N."/>
            <person name="Op den Camp H.J."/>
            <person name="Heylen K."/>
        </authorList>
    </citation>
    <scope>NUCLEOTIDE SEQUENCE [LARGE SCALE GENOMIC DNA]</scope>
    <source>
        <strain evidence="2 3">R-67174</strain>
    </source>
</reference>
<dbReference type="SUPFAM" id="SSF46785">
    <property type="entry name" value="Winged helix' DNA-binding domain"/>
    <property type="match status" value="1"/>
</dbReference>
<organism evidence="2 3">
    <name type="scientific">Methyloceanibacter methanicus</name>
    <dbReference type="NCBI Taxonomy" id="1774968"/>
    <lineage>
        <taxon>Bacteria</taxon>
        <taxon>Pseudomonadati</taxon>
        <taxon>Pseudomonadota</taxon>
        <taxon>Alphaproteobacteria</taxon>
        <taxon>Hyphomicrobiales</taxon>
        <taxon>Hyphomicrobiaceae</taxon>
        <taxon>Methyloceanibacter</taxon>
    </lineage>
</organism>
<dbReference type="PANTHER" id="PTHR33221">
    <property type="entry name" value="WINGED HELIX-TURN-HELIX TRANSCRIPTIONAL REGULATOR, RRF2 FAMILY"/>
    <property type="match status" value="1"/>
</dbReference>
<name>A0A1E3W3L0_9HYPH</name>
<dbReference type="AlphaFoldDB" id="A0A1E3W3L0"/>
<dbReference type="InterPro" id="IPR000944">
    <property type="entry name" value="Tscrpt_reg_Rrf2"/>
</dbReference>
<dbReference type="RefSeq" id="WP_069436567.1">
    <property type="nucleotide sequence ID" value="NZ_LPWG01000007.1"/>
</dbReference>
<dbReference type="EMBL" id="LPWG01000007">
    <property type="protein sequence ID" value="ODS00386.1"/>
    <property type="molecule type" value="Genomic_DNA"/>
</dbReference>
<dbReference type="InterPro" id="IPR036388">
    <property type="entry name" value="WH-like_DNA-bd_sf"/>
</dbReference>
<evidence type="ECO:0000313" key="2">
    <source>
        <dbReference type="EMBL" id="ODS00386.1"/>
    </source>
</evidence>